<evidence type="ECO:0008006" key="3">
    <source>
        <dbReference type="Google" id="ProtNLM"/>
    </source>
</evidence>
<dbReference type="OrthoDB" id="272910at2"/>
<dbReference type="InterPro" id="IPR012334">
    <property type="entry name" value="Pectin_lyas_fold"/>
</dbReference>
<dbReference type="SUPFAM" id="SSF51126">
    <property type="entry name" value="Pectin lyase-like"/>
    <property type="match status" value="2"/>
</dbReference>
<gene>
    <name evidence="1" type="ORF">Poly30_02330</name>
</gene>
<protein>
    <recommendedName>
        <fullName evidence="3">Right handed beta helix domain-containing protein</fullName>
    </recommendedName>
</protein>
<sequence length="633" mass="63678">MICLVLAACVQSTWIVDAGGTAPGAGTASDPYTSITYALEQPATVSGDTVLVRPGTYSDEAVDFLGKNVLLRSTAGSATTRIVGVPLGPDPAPAIKIASGETAVLVEGFTVAGDAGARGYWPVAPNTEVGAGILCSGSVVTVKDVVLTGGQNATAGAGIFAISADLTLDRVTLTANGRDSYTQSGGGIYADSSTIVWRNSLVVDNEVDFRGAGGYLENCNTQLNRVVFRDNGGFYSAGNGLTISGGTLVADSCSFTGHISGDPGGAIIVDSAADVELRSCVFRWNAGGGPDPYPGGAIRLSGGDLRIFDTLFESNSGQFGGAISALQPMLIEGCTFVDNMAAGAQEYGSYGGAIACVAGTRIERSVFVGNRAQDTFSDGGGAIYGAADIVHCTFVNNVANPGDPGAVGGTGSILENCIVRGQPGSIGSASATYSNVEGGAAGTGNFDADPLFWSSLSDVRLLPGSPCIDSGDPASAVDPDGTRADVGAFAFDPNVGAPIGMTSCIANVNSTGASAALVARGSTVAADDRVTLHVEDSPGGALGYFLSSQTPDSTSLGGGSQGLLCLGGNVLRFSASVLDDRGTGVVSFHPRLGAFPQGTVAMAGETWLFQYWFRDANPGATSNTSGAVSVTLN</sequence>
<dbReference type="PANTHER" id="PTHR11319:SF35">
    <property type="entry name" value="OUTER MEMBRANE PROTEIN PMPC-RELATED"/>
    <property type="match status" value="1"/>
</dbReference>
<dbReference type="Gene3D" id="2.160.20.10">
    <property type="entry name" value="Single-stranded right-handed beta-helix, Pectin lyase-like"/>
    <property type="match status" value="1"/>
</dbReference>
<keyword evidence="2" id="KW-1185">Reference proteome</keyword>
<organism evidence="1 2">
    <name type="scientific">Saltatorellus ferox</name>
    <dbReference type="NCBI Taxonomy" id="2528018"/>
    <lineage>
        <taxon>Bacteria</taxon>
        <taxon>Pseudomonadati</taxon>
        <taxon>Planctomycetota</taxon>
        <taxon>Planctomycetia</taxon>
        <taxon>Planctomycetia incertae sedis</taxon>
        <taxon>Saltatorellus</taxon>
    </lineage>
</organism>
<dbReference type="AlphaFoldDB" id="A0A518EKX8"/>
<proteinExistence type="predicted"/>
<dbReference type="InterPro" id="IPR011050">
    <property type="entry name" value="Pectin_lyase_fold/virulence"/>
</dbReference>
<accession>A0A518EKX8</accession>
<dbReference type="EMBL" id="CP036434">
    <property type="protein sequence ID" value="QDV04740.1"/>
    <property type="molecule type" value="Genomic_DNA"/>
</dbReference>
<evidence type="ECO:0000313" key="1">
    <source>
        <dbReference type="EMBL" id="QDV04740.1"/>
    </source>
</evidence>
<dbReference type="RefSeq" id="WP_145194187.1">
    <property type="nucleotide sequence ID" value="NZ_CP036434.1"/>
</dbReference>
<evidence type="ECO:0000313" key="2">
    <source>
        <dbReference type="Proteomes" id="UP000320390"/>
    </source>
</evidence>
<dbReference type="Proteomes" id="UP000320390">
    <property type="component" value="Chromosome"/>
</dbReference>
<reference evidence="1 2" key="1">
    <citation type="submission" date="2019-02" db="EMBL/GenBank/DDBJ databases">
        <title>Deep-cultivation of Planctomycetes and their phenomic and genomic characterization uncovers novel biology.</title>
        <authorList>
            <person name="Wiegand S."/>
            <person name="Jogler M."/>
            <person name="Boedeker C."/>
            <person name="Pinto D."/>
            <person name="Vollmers J."/>
            <person name="Rivas-Marin E."/>
            <person name="Kohn T."/>
            <person name="Peeters S.H."/>
            <person name="Heuer A."/>
            <person name="Rast P."/>
            <person name="Oberbeckmann S."/>
            <person name="Bunk B."/>
            <person name="Jeske O."/>
            <person name="Meyerdierks A."/>
            <person name="Storesund J.E."/>
            <person name="Kallscheuer N."/>
            <person name="Luecker S."/>
            <person name="Lage O.M."/>
            <person name="Pohl T."/>
            <person name="Merkel B.J."/>
            <person name="Hornburger P."/>
            <person name="Mueller R.-W."/>
            <person name="Bruemmer F."/>
            <person name="Labrenz M."/>
            <person name="Spormann A.M."/>
            <person name="Op den Camp H."/>
            <person name="Overmann J."/>
            <person name="Amann R."/>
            <person name="Jetten M.S.M."/>
            <person name="Mascher T."/>
            <person name="Medema M.H."/>
            <person name="Devos D.P."/>
            <person name="Kaster A.-K."/>
            <person name="Ovreas L."/>
            <person name="Rohde M."/>
            <person name="Galperin M.Y."/>
            <person name="Jogler C."/>
        </authorList>
    </citation>
    <scope>NUCLEOTIDE SEQUENCE [LARGE SCALE GENOMIC DNA]</scope>
    <source>
        <strain evidence="1 2">Poly30</strain>
    </source>
</reference>
<dbReference type="PANTHER" id="PTHR11319">
    <property type="entry name" value="G PROTEIN-COUPLED RECEPTOR-RELATED"/>
    <property type="match status" value="1"/>
</dbReference>
<name>A0A518EKX8_9BACT</name>